<gene>
    <name evidence="1" type="ORF">DHA2_150798</name>
</gene>
<proteinExistence type="predicted"/>
<protein>
    <submittedName>
        <fullName evidence="1">Uncharacterized protein</fullName>
    </submittedName>
</protein>
<sequence length="108" mass="12020">MKERQIDYKSLSTCWLLLDGGSALCLPLCLLCADNGLLRRLFHVPNRPLNRRVTGLEARHRIGECVRRTEGENGKDRSLVLLLRCLCGCCHHAAVGADFAARRASGFN</sequence>
<dbReference type="AlphaFoldDB" id="V6TI41"/>
<reference evidence="1 2" key="2">
    <citation type="journal article" date="2013" name="Genome Biol. Evol.">
        <title>Genome sequencing of Giardia lamblia genotypes A2 and B isolates (DH and GS) and comparative analysis with the genomes of genotypes A1 and E (WB and Pig).</title>
        <authorList>
            <person name="Adam R.D."/>
            <person name="Dahlstrom E.W."/>
            <person name="Martens C.A."/>
            <person name="Bruno D.P."/>
            <person name="Barbian K.D."/>
            <person name="Ricklefs S.M."/>
            <person name="Hernandez M.M."/>
            <person name="Narla N.P."/>
            <person name="Patel R.B."/>
            <person name="Porcella S.F."/>
            <person name="Nash T.E."/>
        </authorList>
    </citation>
    <scope>NUCLEOTIDE SEQUENCE [LARGE SCALE GENOMIC DNA]</scope>
    <source>
        <strain evidence="1 2">DH</strain>
    </source>
</reference>
<evidence type="ECO:0000313" key="1">
    <source>
        <dbReference type="EMBL" id="ESU38431.1"/>
    </source>
</evidence>
<comment type="caution">
    <text evidence="1">The sequence shown here is derived from an EMBL/GenBank/DDBJ whole genome shotgun (WGS) entry which is preliminary data.</text>
</comment>
<evidence type="ECO:0000313" key="2">
    <source>
        <dbReference type="Proteomes" id="UP000018320"/>
    </source>
</evidence>
<organism evidence="1 2">
    <name type="scientific">Giardia intestinalis</name>
    <name type="common">Giardia lamblia</name>
    <dbReference type="NCBI Taxonomy" id="5741"/>
    <lineage>
        <taxon>Eukaryota</taxon>
        <taxon>Metamonada</taxon>
        <taxon>Diplomonadida</taxon>
        <taxon>Hexamitidae</taxon>
        <taxon>Giardiinae</taxon>
        <taxon>Giardia</taxon>
    </lineage>
</organism>
<reference evidence="2" key="1">
    <citation type="submission" date="2012-02" db="EMBL/GenBank/DDBJ databases">
        <title>Genome sequencing of Giardia lamblia Genotypes A2 and B isolates (DH and GS) and comparative analysis with the genomes of Genotypes A1 and E (WB and Pig).</title>
        <authorList>
            <person name="Adam R."/>
            <person name="Dahlstrom E."/>
            <person name="Martens C."/>
            <person name="Bruno D."/>
            <person name="Barbian K."/>
            <person name="Porcella S.F."/>
            <person name="Nash T."/>
        </authorList>
    </citation>
    <scope>NUCLEOTIDE SEQUENCE</scope>
    <source>
        <strain evidence="2">DH</strain>
    </source>
</reference>
<accession>V6TI41</accession>
<name>V6TI41_GIAIN</name>
<dbReference type="EMBL" id="AHGT01000013">
    <property type="protein sequence ID" value="ESU38431.1"/>
    <property type="molecule type" value="Genomic_DNA"/>
</dbReference>
<dbReference type="VEuPathDB" id="GiardiaDB:DHA2_150798"/>
<dbReference type="Proteomes" id="UP000018320">
    <property type="component" value="Unassembled WGS sequence"/>
</dbReference>